<proteinExistence type="predicted"/>
<protein>
    <submittedName>
        <fullName evidence="1">Unannotated protein</fullName>
    </submittedName>
</protein>
<accession>A0A6J6DAA6</accession>
<dbReference type="EMBL" id="CAEZSU010000171">
    <property type="protein sequence ID" value="CAB4559759.1"/>
    <property type="molecule type" value="Genomic_DNA"/>
</dbReference>
<dbReference type="AlphaFoldDB" id="A0A6J6DAA6"/>
<gene>
    <name evidence="1" type="ORF">UFOPK1495_01421</name>
</gene>
<evidence type="ECO:0000313" key="1">
    <source>
        <dbReference type="EMBL" id="CAB4559759.1"/>
    </source>
</evidence>
<dbReference type="PROSITE" id="PS51257">
    <property type="entry name" value="PROKAR_LIPOPROTEIN"/>
    <property type="match status" value="1"/>
</dbReference>
<sequence length="130" mass="13748">MKLLAIATGCIAMLLTAGGCSSGTQRTVAPVHWDLNAIIEPTTLRISGYIGSSSCSAFDSFEVLEDENMVEITVLAISKQAGACTSDMRLETIDIVLSAPLGQRDLTGCLPFEARPGEPDLGCRTIVPYP</sequence>
<reference evidence="1" key="1">
    <citation type="submission" date="2020-05" db="EMBL/GenBank/DDBJ databases">
        <authorList>
            <person name="Chiriac C."/>
            <person name="Salcher M."/>
            <person name="Ghai R."/>
            <person name="Kavagutti S V."/>
        </authorList>
    </citation>
    <scope>NUCLEOTIDE SEQUENCE</scope>
</reference>
<name>A0A6J6DAA6_9ZZZZ</name>
<organism evidence="1">
    <name type="scientific">freshwater metagenome</name>
    <dbReference type="NCBI Taxonomy" id="449393"/>
    <lineage>
        <taxon>unclassified sequences</taxon>
        <taxon>metagenomes</taxon>
        <taxon>ecological metagenomes</taxon>
    </lineage>
</organism>